<evidence type="ECO:0000256" key="4">
    <source>
        <dbReference type="ARBA" id="ARBA00023016"/>
    </source>
</evidence>
<dbReference type="InterPro" id="IPR018181">
    <property type="entry name" value="Heat_shock_70_CS"/>
</dbReference>
<evidence type="ECO:0000256" key="2">
    <source>
        <dbReference type="ARBA" id="ARBA00022741"/>
    </source>
</evidence>
<dbReference type="Gene3D" id="3.30.420.40">
    <property type="match status" value="2"/>
</dbReference>
<keyword evidence="3 6" id="KW-0067">ATP-binding</keyword>
<dbReference type="InterPro" id="IPR013126">
    <property type="entry name" value="Hsp_70_fam"/>
</dbReference>
<evidence type="ECO:0000313" key="9">
    <source>
        <dbReference type="Proteomes" id="UP001500620"/>
    </source>
</evidence>
<protein>
    <recommendedName>
        <fullName evidence="10">Hsp70 family protein</fullName>
    </recommendedName>
</protein>
<comment type="caution">
    <text evidence="8">The sequence shown here is derived from an EMBL/GenBank/DDBJ whole genome shotgun (WGS) entry which is preliminary data.</text>
</comment>
<organism evidence="8 9">
    <name type="scientific">Dactylosporangium darangshiense</name>
    <dbReference type="NCBI Taxonomy" id="579108"/>
    <lineage>
        <taxon>Bacteria</taxon>
        <taxon>Bacillati</taxon>
        <taxon>Actinomycetota</taxon>
        <taxon>Actinomycetes</taxon>
        <taxon>Micromonosporales</taxon>
        <taxon>Micromonosporaceae</taxon>
        <taxon>Dactylosporangium</taxon>
    </lineage>
</organism>
<gene>
    <name evidence="8" type="ORF">GCM10022255_037730</name>
</gene>
<evidence type="ECO:0000256" key="5">
    <source>
        <dbReference type="ARBA" id="ARBA00023186"/>
    </source>
</evidence>
<evidence type="ECO:0000256" key="6">
    <source>
        <dbReference type="RuleBase" id="RU003322"/>
    </source>
</evidence>
<evidence type="ECO:0000256" key="3">
    <source>
        <dbReference type="ARBA" id="ARBA00022840"/>
    </source>
</evidence>
<sequence>MLLGIDFGTTHTAAVLFQPDGGGAPVPLLFDASPLLLSGVHLAPDGQLLTGRDAARGALSDPGRSEPNPKLRIDDGNILLGDVEVPVHQVIAAVLRRVLDEAVRHAGLPVGRTVLTYPASWAAYRRDVLMRAAQEAGLPDVTLVLEPVAAAAFHARASGRPLPPGAVIMVYDLGGGTFDVSVLRRTADGWEIVASSGLDDVGGIDLDAALADHIGRTTGAADPRRWRRLLEPVDPAGRRALRGFRDDVRGAKEQLSRTTSATVRVPLLEAEAYLSRDEFEAVAAPLITRTVDLLDAVLRQAGVDPGGLTALYLVGGSSRIPLVATMLHRRFALAPALVDEPQLVVAIGCVFAAGTRVVAADPLPPPPPPRPATSPASAPPFGTAAQVAQRPPRGRGLAVAGVVALLLAAGLIIWGPGWFGGDSGNRGNGGAGLHGDSAAGQGTGTAAAPAGGRTFHIDKDAWYAGFQLHLDDAVYDPSKTDEELVLTARATNHASKDESVDYDVPVSVRFGSQPYSGSYDRTSTVPAGSYVQVTIRFRVRDRVDPATGVIVLGANSYKLATVPLTGTNGLVSLEPKPVLSPTQVEMHGLKFTNVQCATGAAVPELFRQVKSGDRSVHCTFDVGYTGSEIGIEAGAGAYRLIRPDGTEVAPEDAKVISLSGGDFERGLYVTFVIADAPGNYKLRLRYRGLYTRVTQDTDVPFTIPGAP</sequence>
<evidence type="ECO:0000256" key="7">
    <source>
        <dbReference type="SAM" id="MobiDB-lite"/>
    </source>
</evidence>
<accession>A0ABP8D8X7</accession>
<keyword evidence="4" id="KW-0346">Stress response</keyword>
<dbReference type="InterPro" id="IPR043129">
    <property type="entry name" value="ATPase_NBD"/>
</dbReference>
<reference evidence="9" key="1">
    <citation type="journal article" date="2019" name="Int. J. Syst. Evol. Microbiol.">
        <title>The Global Catalogue of Microorganisms (GCM) 10K type strain sequencing project: providing services to taxonomists for standard genome sequencing and annotation.</title>
        <authorList>
            <consortium name="The Broad Institute Genomics Platform"/>
            <consortium name="The Broad Institute Genome Sequencing Center for Infectious Disease"/>
            <person name="Wu L."/>
            <person name="Ma J."/>
        </authorList>
    </citation>
    <scope>NUCLEOTIDE SEQUENCE [LARGE SCALE GENOMIC DNA]</scope>
    <source>
        <strain evidence="9">JCM 17441</strain>
    </source>
</reference>
<dbReference type="EMBL" id="BAABAT010000009">
    <property type="protein sequence ID" value="GAA4250205.1"/>
    <property type="molecule type" value="Genomic_DNA"/>
</dbReference>
<keyword evidence="5" id="KW-0143">Chaperone</keyword>
<evidence type="ECO:0000256" key="1">
    <source>
        <dbReference type="ARBA" id="ARBA00007381"/>
    </source>
</evidence>
<dbReference type="PROSITE" id="PS01036">
    <property type="entry name" value="HSP70_3"/>
    <property type="match status" value="1"/>
</dbReference>
<feature type="region of interest" description="Disordered" evidence="7">
    <location>
        <begin position="361"/>
        <end position="389"/>
    </location>
</feature>
<keyword evidence="2 6" id="KW-0547">Nucleotide-binding</keyword>
<dbReference type="PROSITE" id="PS00329">
    <property type="entry name" value="HSP70_2"/>
    <property type="match status" value="1"/>
</dbReference>
<proteinExistence type="inferred from homology"/>
<feature type="compositionally biased region" description="Low complexity" evidence="7">
    <location>
        <begin position="373"/>
        <end position="385"/>
    </location>
</feature>
<evidence type="ECO:0008006" key="10">
    <source>
        <dbReference type="Google" id="ProtNLM"/>
    </source>
</evidence>
<name>A0ABP8D8X7_9ACTN</name>
<dbReference type="PANTHER" id="PTHR19375">
    <property type="entry name" value="HEAT SHOCK PROTEIN 70KDA"/>
    <property type="match status" value="1"/>
</dbReference>
<dbReference type="Proteomes" id="UP001500620">
    <property type="component" value="Unassembled WGS sequence"/>
</dbReference>
<dbReference type="Gene3D" id="3.90.640.10">
    <property type="entry name" value="Actin, Chain A, domain 4"/>
    <property type="match status" value="1"/>
</dbReference>
<comment type="similarity">
    <text evidence="1 6">Belongs to the heat shock protein 70 family.</text>
</comment>
<feature type="compositionally biased region" description="Pro residues" evidence="7">
    <location>
        <begin position="362"/>
        <end position="372"/>
    </location>
</feature>
<dbReference type="RefSeq" id="WP_345128309.1">
    <property type="nucleotide sequence ID" value="NZ_BAABAT010000009.1"/>
</dbReference>
<keyword evidence="9" id="KW-1185">Reference proteome</keyword>
<evidence type="ECO:0000313" key="8">
    <source>
        <dbReference type="EMBL" id="GAA4250205.1"/>
    </source>
</evidence>
<dbReference type="Pfam" id="PF00012">
    <property type="entry name" value="HSP70"/>
    <property type="match status" value="1"/>
</dbReference>
<dbReference type="SUPFAM" id="SSF53067">
    <property type="entry name" value="Actin-like ATPase domain"/>
    <property type="match status" value="2"/>
</dbReference>
<dbReference type="PRINTS" id="PR00301">
    <property type="entry name" value="HEATSHOCK70"/>
</dbReference>